<sequence>MGYARAISSNNKKYVKMVMKRELNIDIPVDSKLYEGCVYGKIHQWKFGTRPSKNNPGYGLSQGINFFLIGTACFQTRKREKKQHLTNNVAHIEIKEEAGNITGSGRAN</sequence>
<keyword evidence="3" id="KW-1185">Reference proteome</keyword>
<dbReference type="EMBL" id="AMQM01004305">
    <property type="status" value="NOT_ANNOTATED_CDS"/>
    <property type="molecule type" value="Genomic_DNA"/>
</dbReference>
<dbReference type="HOGENOM" id="CLU_2199768_0_0_1"/>
<dbReference type="EnsemblMetazoa" id="HelroT172650">
    <property type="protein sequence ID" value="HelroP172650"/>
    <property type="gene ID" value="HelroG172650"/>
</dbReference>
<dbReference type="GeneID" id="20204152"/>
<evidence type="ECO:0000313" key="1">
    <source>
        <dbReference type="EMBL" id="ESO04293.1"/>
    </source>
</evidence>
<dbReference type="KEGG" id="hro:HELRODRAFT_172650"/>
<dbReference type="InParanoid" id="T1F5Q3"/>
<evidence type="ECO:0000313" key="3">
    <source>
        <dbReference type="Proteomes" id="UP000015101"/>
    </source>
</evidence>
<dbReference type="Proteomes" id="UP000015101">
    <property type="component" value="Unassembled WGS sequence"/>
</dbReference>
<dbReference type="CTD" id="20204152"/>
<reference evidence="1 3" key="2">
    <citation type="journal article" date="2013" name="Nature">
        <title>Insights into bilaterian evolution from three spiralian genomes.</title>
        <authorList>
            <person name="Simakov O."/>
            <person name="Marletaz F."/>
            <person name="Cho S.J."/>
            <person name="Edsinger-Gonzales E."/>
            <person name="Havlak P."/>
            <person name="Hellsten U."/>
            <person name="Kuo D.H."/>
            <person name="Larsson T."/>
            <person name="Lv J."/>
            <person name="Arendt D."/>
            <person name="Savage R."/>
            <person name="Osoegawa K."/>
            <person name="de Jong P."/>
            <person name="Grimwood J."/>
            <person name="Chapman J.A."/>
            <person name="Shapiro H."/>
            <person name="Aerts A."/>
            <person name="Otillar R.P."/>
            <person name="Terry A.Y."/>
            <person name="Boore J.L."/>
            <person name="Grigoriev I.V."/>
            <person name="Lindberg D.R."/>
            <person name="Seaver E.C."/>
            <person name="Weisblat D.A."/>
            <person name="Putnam N.H."/>
            <person name="Rokhsar D.S."/>
        </authorList>
    </citation>
    <scope>NUCLEOTIDE SEQUENCE</scope>
</reference>
<dbReference type="OrthoDB" id="430476at2759"/>
<reference evidence="2" key="3">
    <citation type="submission" date="2015-06" db="UniProtKB">
        <authorList>
            <consortium name="EnsemblMetazoa"/>
        </authorList>
    </citation>
    <scope>IDENTIFICATION</scope>
</reference>
<proteinExistence type="predicted"/>
<dbReference type="RefSeq" id="XP_009017562.1">
    <property type="nucleotide sequence ID" value="XM_009019314.1"/>
</dbReference>
<reference evidence="3" key="1">
    <citation type="submission" date="2012-12" db="EMBL/GenBank/DDBJ databases">
        <authorList>
            <person name="Hellsten U."/>
            <person name="Grimwood J."/>
            <person name="Chapman J.A."/>
            <person name="Shapiro H."/>
            <person name="Aerts A."/>
            <person name="Otillar R.P."/>
            <person name="Terry A.Y."/>
            <person name="Boore J.L."/>
            <person name="Simakov O."/>
            <person name="Marletaz F."/>
            <person name="Cho S.-J."/>
            <person name="Edsinger-Gonzales E."/>
            <person name="Havlak P."/>
            <person name="Kuo D.-H."/>
            <person name="Larsson T."/>
            <person name="Lv J."/>
            <person name="Arendt D."/>
            <person name="Savage R."/>
            <person name="Osoegawa K."/>
            <person name="de Jong P."/>
            <person name="Lindberg D.R."/>
            <person name="Seaver E.C."/>
            <person name="Weisblat D.A."/>
            <person name="Putnam N.H."/>
            <person name="Grigoriev I.V."/>
            <person name="Rokhsar D.S."/>
        </authorList>
    </citation>
    <scope>NUCLEOTIDE SEQUENCE</scope>
</reference>
<protein>
    <submittedName>
        <fullName evidence="1 2">Uncharacterized protein</fullName>
    </submittedName>
</protein>
<evidence type="ECO:0000313" key="2">
    <source>
        <dbReference type="EnsemblMetazoa" id="HelroP172650"/>
    </source>
</evidence>
<gene>
    <name evidence="2" type="primary">20204152</name>
    <name evidence="1" type="ORF">HELRODRAFT_172650</name>
</gene>
<organism evidence="2 3">
    <name type="scientific">Helobdella robusta</name>
    <name type="common">Californian leech</name>
    <dbReference type="NCBI Taxonomy" id="6412"/>
    <lineage>
        <taxon>Eukaryota</taxon>
        <taxon>Metazoa</taxon>
        <taxon>Spiralia</taxon>
        <taxon>Lophotrochozoa</taxon>
        <taxon>Annelida</taxon>
        <taxon>Clitellata</taxon>
        <taxon>Hirudinea</taxon>
        <taxon>Rhynchobdellida</taxon>
        <taxon>Glossiphoniidae</taxon>
        <taxon>Helobdella</taxon>
    </lineage>
</organism>
<name>T1F5Q3_HELRO</name>
<dbReference type="AlphaFoldDB" id="T1F5Q3"/>
<accession>T1F5Q3</accession>
<dbReference type="EMBL" id="KB096502">
    <property type="protein sequence ID" value="ESO04293.1"/>
    <property type="molecule type" value="Genomic_DNA"/>
</dbReference>